<sequence>MVTNGTCSPPMLILRCACFAELGRIQDTCVRACGINAVDKQRVGAVGAQDEYIEFLKKKYPQWKPPDLPTYDLAGKPIGVVRIAAESKYLPCRSTISTKLIDQLATSKYHWDIKQRRPSQRVVSKDLQPNDPIPSSGPMLETDLARIRRRLNEISSDLRILRDHRIHLSSADFYRSIEPSTFAPTTSAASIQSRQNTSLLELRKKLNEIEPNIVPDTPEPTKADLDEMRAEQILAKYQQQVNTAEDNNTKRAEAFEQVDVDKGLGRSSTVGNEPAIAPRRTIVFNTEQSVVRAKEIQPAEPTEPPKEKAEKKHTTTTLLAENYDGDQMMSSSKRSPNYQRVLGMLNGGGAKSESSSDSDSLDAKVQSSTQSKTLTHSSPTKPVSMEKTVTAQSNTSAPAESAKSVGESFLSRILGEQSKKRRSSSSSDENAKKVAPNEQDDSDSDFFA</sequence>
<dbReference type="WBParaSite" id="TCNE_0000118701-mRNA-1">
    <property type="protein sequence ID" value="TCNE_0000118701-mRNA-1"/>
    <property type="gene ID" value="TCNE_0000118701"/>
</dbReference>
<feature type="region of interest" description="Disordered" evidence="1">
    <location>
        <begin position="120"/>
        <end position="139"/>
    </location>
</feature>
<dbReference type="EMBL" id="UYWY01000804">
    <property type="protein sequence ID" value="VDM25652.1"/>
    <property type="molecule type" value="Genomic_DNA"/>
</dbReference>
<feature type="compositionally biased region" description="Polar residues" evidence="1">
    <location>
        <begin position="365"/>
        <end position="398"/>
    </location>
</feature>
<evidence type="ECO:0000256" key="1">
    <source>
        <dbReference type="SAM" id="MobiDB-lite"/>
    </source>
</evidence>
<feature type="compositionally biased region" description="Polar residues" evidence="1">
    <location>
        <begin position="328"/>
        <end position="338"/>
    </location>
</feature>
<reference evidence="2 3" key="2">
    <citation type="submission" date="2018-11" db="EMBL/GenBank/DDBJ databases">
        <authorList>
            <consortium name="Pathogen Informatics"/>
        </authorList>
    </citation>
    <scope>NUCLEOTIDE SEQUENCE [LARGE SCALE GENOMIC DNA]</scope>
</reference>
<evidence type="ECO:0000313" key="2">
    <source>
        <dbReference type="EMBL" id="VDM25652.1"/>
    </source>
</evidence>
<feature type="region of interest" description="Disordered" evidence="1">
    <location>
        <begin position="292"/>
        <end position="448"/>
    </location>
</feature>
<reference evidence="4" key="1">
    <citation type="submission" date="2016-06" db="UniProtKB">
        <authorList>
            <consortium name="WormBaseParasite"/>
        </authorList>
    </citation>
    <scope>IDENTIFICATION</scope>
</reference>
<evidence type="ECO:0000313" key="4">
    <source>
        <dbReference type="WBParaSite" id="TCNE_0000118701-mRNA-1"/>
    </source>
</evidence>
<dbReference type="Proteomes" id="UP000050794">
    <property type="component" value="Unassembled WGS sequence"/>
</dbReference>
<keyword evidence="3" id="KW-1185">Reference proteome</keyword>
<name>A0A183TY68_TOXCA</name>
<dbReference type="AlphaFoldDB" id="A0A183TY68"/>
<evidence type="ECO:0000313" key="3">
    <source>
        <dbReference type="Proteomes" id="UP000050794"/>
    </source>
</evidence>
<accession>A0A183TY68</accession>
<feature type="compositionally biased region" description="Basic and acidic residues" evidence="1">
    <location>
        <begin position="292"/>
        <end position="313"/>
    </location>
</feature>
<organism evidence="3 4">
    <name type="scientific">Toxocara canis</name>
    <name type="common">Canine roundworm</name>
    <dbReference type="NCBI Taxonomy" id="6265"/>
    <lineage>
        <taxon>Eukaryota</taxon>
        <taxon>Metazoa</taxon>
        <taxon>Ecdysozoa</taxon>
        <taxon>Nematoda</taxon>
        <taxon>Chromadorea</taxon>
        <taxon>Rhabditida</taxon>
        <taxon>Spirurina</taxon>
        <taxon>Ascaridomorpha</taxon>
        <taxon>Ascaridoidea</taxon>
        <taxon>Toxocaridae</taxon>
        <taxon>Toxocara</taxon>
    </lineage>
</organism>
<protein>
    <submittedName>
        <fullName evidence="4">WH2 domain-containing protein</fullName>
    </submittedName>
</protein>
<gene>
    <name evidence="2" type="ORF">TCNE_LOCUS1188</name>
</gene>
<proteinExistence type="predicted"/>
<feature type="compositionally biased region" description="Acidic residues" evidence="1">
    <location>
        <begin position="438"/>
        <end position="448"/>
    </location>
</feature>